<keyword evidence="2" id="KW-0653">Protein transport</keyword>
<comment type="subcellular location">
    <subcellularLocation>
        <location evidence="2">Cytoplasm</location>
    </subcellularLocation>
    <subcellularLocation>
        <location evidence="2">Nucleus</location>
    </subcellularLocation>
</comment>
<evidence type="ECO:0000259" key="3">
    <source>
        <dbReference type="PROSITE" id="PS50177"/>
    </source>
</evidence>
<keyword evidence="2" id="KW-0813">Transport</keyword>
<accession>A0A0X3NWP2</accession>
<evidence type="ECO:0000256" key="2">
    <source>
        <dbReference type="RuleBase" id="RU369002"/>
    </source>
</evidence>
<dbReference type="PANTHER" id="PTHR12612">
    <property type="entry name" value="NUCLEAR TRANSPORT FACTOR 2"/>
    <property type="match status" value="1"/>
</dbReference>
<dbReference type="GO" id="GO:0005635">
    <property type="term" value="C:nuclear envelope"/>
    <property type="evidence" value="ECO:0007669"/>
    <property type="project" value="UniProtKB-ARBA"/>
</dbReference>
<name>A0A0X3NWP2_SCHSO</name>
<dbReference type="CDD" id="cd00780">
    <property type="entry name" value="NTF2"/>
    <property type="match status" value="1"/>
</dbReference>
<dbReference type="SUPFAM" id="SSF54427">
    <property type="entry name" value="NTF2-like"/>
    <property type="match status" value="1"/>
</dbReference>
<evidence type="ECO:0000256" key="1">
    <source>
        <dbReference type="ARBA" id="ARBA00022490"/>
    </source>
</evidence>
<dbReference type="GO" id="GO:0005737">
    <property type="term" value="C:cytoplasm"/>
    <property type="evidence" value="ECO:0007669"/>
    <property type="project" value="UniProtKB-SubCell"/>
</dbReference>
<dbReference type="InterPro" id="IPR018222">
    <property type="entry name" value="Nuclear_transport_factor_2_euk"/>
</dbReference>
<dbReference type="GO" id="GO:0006606">
    <property type="term" value="P:protein import into nucleus"/>
    <property type="evidence" value="ECO:0007669"/>
    <property type="project" value="UniProtKB-ARBA"/>
</dbReference>
<sequence>MALNYSLFPLDFQAVGESFVSQYYAKLQQNRQFVLDFYHEQALMTYEGTPLNGRAAIMGRFQSLTWKTIQINITSCDCQPMENGIVVFVDGQLRCDDEARALPFSECFVLKKMETSYCITNSVFRLHLHNF</sequence>
<feature type="domain" description="NTF2" evidence="3">
    <location>
        <begin position="15"/>
        <end position="126"/>
    </location>
</feature>
<dbReference type="AlphaFoldDB" id="A0A0X3NWP2"/>
<dbReference type="InterPro" id="IPR045875">
    <property type="entry name" value="NTF2"/>
</dbReference>
<dbReference type="InterPro" id="IPR032710">
    <property type="entry name" value="NTF2-like_dom_sf"/>
</dbReference>
<dbReference type="InterPro" id="IPR002075">
    <property type="entry name" value="NTF2_dom"/>
</dbReference>
<protein>
    <recommendedName>
        <fullName evidence="2">NTF2-related export protein</fullName>
    </recommendedName>
</protein>
<dbReference type="EMBL" id="GEEE01019106">
    <property type="protein sequence ID" value="JAP44119.1"/>
    <property type="molecule type" value="Transcribed_RNA"/>
</dbReference>
<reference evidence="4" key="1">
    <citation type="submission" date="2016-01" db="EMBL/GenBank/DDBJ databases">
        <title>Reference transcriptome for the parasite Schistocephalus solidus: insights into the molecular evolution of parasitism.</title>
        <authorList>
            <person name="Hebert F.O."/>
            <person name="Grambauer S."/>
            <person name="Barber I."/>
            <person name="Landry C.R."/>
            <person name="Aubin-Horth N."/>
        </authorList>
    </citation>
    <scope>NUCLEOTIDE SEQUENCE</scope>
</reference>
<proteinExistence type="predicted"/>
<comment type="function">
    <text evidence="2">Has a role in nuclear-cytoplasmic transport of proteins and mRNAs.</text>
</comment>
<evidence type="ECO:0000313" key="4">
    <source>
        <dbReference type="EMBL" id="JAP44119.1"/>
    </source>
</evidence>
<dbReference type="GO" id="GO:0051028">
    <property type="term" value="P:mRNA transport"/>
    <property type="evidence" value="ECO:0007669"/>
    <property type="project" value="UniProtKB-UniRule"/>
</dbReference>
<keyword evidence="1 2" id="KW-0963">Cytoplasm</keyword>
<dbReference type="Gene3D" id="3.10.450.50">
    <property type="match status" value="1"/>
</dbReference>
<gene>
    <name evidence="4" type="primary">NTF2</name>
    <name evidence="4" type="ORF">TR117018</name>
</gene>
<organism evidence="4">
    <name type="scientific">Schistocephalus solidus</name>
    <name type="common">Tapeworm</name>
    <dbReference type="NCBI Taxonomy" id="70667"/>
    <lineage>
        <taxon>Eukaryota</taxon>
        <taxon>Metazoa</taxon>
        <taxon>Spiralia</taxon>
        <taxon>Lophotrochozoa</taxon>
        <taxon>Platyhelminthes</taxon>
        <taxon>Cestoda</taxon>
        <taxon>Eucestoda</taxon>
        <taxon>Diphyllobothriidea</taxon>
        <taxon>Diphyllobothriidae</taxon>
        <taxon>Schistocephalus</taxon>
    </lineage>
</organism>
<keyword evidence="2" id="KW-0539">Nucleus</keyword>
<dbReference type="PROSITE" id="PS50177">
    <property type="entry name" value="NTF2_DOMAIN"/>
    <property type="match status" value="1"/>
</dbReference>
<dbReference type="FunFam" id="3.10.450.50:FF:000005">
    <property type="entry name" value="Nuclear transport factor 2"/>
    <property type="match status" value="1"/>
</dbReference>
<dbReference type="Pfam" id="PF02136">
    <property type="entry name" value="NTF2"/>
    <property type="match status" value="1"/>
</dbReference>